<keyword evidence="1" id="KW-0812">Transmembrane</keyword>
<name>A0A2P2CAZ4_9ZZZZ</name>
<accession>A0A2P2CAZ4</accession>
<dbReference type="AlphaFoldDB" id="A0A2P2CAZ4"/>
<evidence type="ECO:0000256" key="1">
    <source>
        <dbReference type="SAM" id="Phobius"/>
    </source>
</evidence>
<feature type="transmembrane region" description="Helical" evidence="1">
    <location>
        <begin position="115"/>
        <end position="136"/>
    </location>
</feature>
<feature type="transmembrane region" description="Helical" evidence="1">
    <location>
        <begin position="40"/>
        <end position="58"/>
    </location>
</feature>
<protein>
    <submittedName>
        <fullName evidence="2">Uncharacterized protein</fullName>
    </submittedName>
</protein>
<evidence type="ECO:0000313" key="2">
    <source>
        <dbReference type="EMBL" id="CUR59165.1"/>
    </source>
</evidence>
<feature type="transmembrane region" description="Helical" evidence="1">
    <location>
        <begin position="65"/>
        <end position="85"/>
    </location>
</feature>
<dbReference type="EMBL" id="CZKA01000053">
    <property type="protein sequence ID" value="CUR59165.1"/>
    <property type="molecule type" value="Genomic_DNA"/>
</dbReference>
<keyword evidence="1" id="KW-1133">Transmembrane helix</keyword>
<gene>
    <name evidence="2" type="ORF">NOCA2570061</name>
</gene>
<reference evidence="2" key="1">
    <citation type="submission" date="2015-08" db="EMBL/GenBank/DDBJ databases">
        <authorList>
            <person name="Babu N.S."/>
            <person name="Beckwith C.J."/>
            <person name="Beseler K.G."/>
            <person name="Brison A."/>
            <person name="Carone J.V."/>
            <person name="Caskin T.P."/>
            <person name="Diamond M."/>
            <person name="Durham M.E."/>
            <person name="Foxe J.M."/>
            <person name="Go M."/>
            <person name="Henderson B.A."/>
            <person name="Jones I.B."/>
            <person name="McGettigan J.A."/>
            <person name="Micheletti S.J."/>
            <person name="Nasrallah M.E."/>
            <person name="Ortiz D."/>
            <person name="Piller C.R."/>
            <person name="Privatt S.R."/>
            <person name="Schneider S.L."/>
            <person name="Sharp S."/>
            <person name="Smith T.C."/>
            <person name="Stanton J.D."/>
            <person name="Ullery H.E."/>
            <person name="Wilson R.J."/>
            <person name="Serrano M.G."/>
            <person name="Buck G."/>
            <person name="Lee V."/>
            <person name="Wang Y."/>
            <person name="Carvalho R."/>
            <person name="Voegtly L."/>
            <person name="Shi R."/>
            <person name="Duckworth R."/>
            <person name="Johnson A."/>
            <person name="Loviza R."/>
            <person name="Walstead R."/>
            <person name="Shah Z."/>
            <person name="Kiflezghi M."/>
            <person name="Wade K."/>
            <person name="Ball S.L."/>
            <person name="Bradley K.W."/>
            <person name="Asai D.J."/>
            <person name="Bowman C.A."/>
            <person name="Russell D.A."/>
            <person name="Pope W.H."/>
            <person name="Jacobs-Sera D."/>
            <person name="Hendrix R.W."/>
            <person name="Hatfull G.F."/>
        </authorList>
    </citation>
    <scope>NUCLEOTIDE SEQUENCE</scope>
</reference>
<organism evidence="2">
    <name type="scientific">metagenome</name>
    <dbReference type="NCBI Taxonomy" id="256318"/>
    <lineage>
        <taxon>unclassified sequences</taxon>
        <taxon>metagenomes</taxon>
    </lineage>
</organism>
<proteinExistence type="predicted"/>
<keyword evidence="1" id="KW-0472">Membrane</keyword>
<sequence length="140" mass="14355">MTDPPPGIRPLNFDEGVFVEAYKEAVSQALESSDAACGTIVTACFSILTAYGAALALITPKDAQADLVVLSPFALLGLGAVAGLIGKASGISLETVKEVEEAKSEIKAAVRAKRLWAYISVGLAFLGVGAAGYVIFASYG</sequence>